<dbReference type="InterPro" id="IPR003870">
    <property type="entry name" value="DUF222"/>
</dbReference>
<accession>A0A1H7S037</accession>
<evidence type="ECO:0000313" key="3">
    <source>
        <dbReference type="EMBL" id="SEL65873.1"/>
    </source>
</evidence>
<gene>
    <name evidence="3" type="ORF">SAMN05444583_11299</name>
</gene>
<evidence type="ECO:0000259" key="2">
    <source>
        <dbReference type="Pfam" id="PF02720"/>
    </source>
</evidence>
<dbReference type="Pfam" id="PF02720">
    <property type="entry name" value="DUF222"/>
    <property type="match status" value="1"/>
</dbReference>
<dbReference type="OrthoDB" id="5244772at2"/>
<dbReference type="InterPro" id="IPR003615">
    <property type="entry name" value="HNH_nuc"/>
</dbReference>
<reference evidence="4" key="1">
    <citation type="submission" date="2016-10" db="EMBL/GenBank/DDBJ databases">
        <authorList>
            <person name="Varghese N."/>
            <person name="Submissions S."/>
        </authorList>
    </citation>
    <scope>NUCLEOTIDE SEQUENCE [LARGE SCALE GENOMIC DNA]</scope>
    <source>
        <strain evidence="4">DSM 44675</strain>
    </source>
</reference>
<sequence length="552" mass="58685">MDLADSMVTDHERCLLDAIAETSRAENAAAARLIAQIMDYTSSRGTFDHRAPGAGFDTEQAERSAIAEVALALSSTFRSVSSLMRLGFTLERMPELREAFAAGEVSLAKIRVIDEHTRKAATAAALRLDAGILSAARRLAPTPLGIEIDRLLIEDDAAWAQRSRDEAEAKRKVRSRRLPHGMGVLSVTLTATQLAAATGLIVKVAKTACRADPRPLDVRCADAFMVLMRGGSVLACECGDRNCAATRNCEPEGAQVNLRISCGLETLLGLADNPAYLEGYGYLDAAQARVIAGDATWQAIIDCATQALDRLQHEFGDDGDRTDGADGMTESAEGSGVAPESVNAESDHSPAGDRAAPEAHEPDPPDPTGPPDPRTAADAETEPTLETGLLVRASRTLSAGAIALPARRLPQPGIVSSADAIEGLCRTIQNDPTRLVAAFPDGHGGFTQPPPGALTYRPSDLLAAAVRLRDGTCRHPDCLIAAADCQIDHVVPFSRGNPIHGGWTILTNLQCLCVLHHQLKTAGLWRHEMLAGAIMHIHNAIGQHALTLPTRR</sequence>
<feature type="compositionally biased region" description="Basic and acidic residues" evidence="1">
    <location>
        <begin position="314"/>
        <end position="324"/>
    </location>
</feature>
<dbReference type="Gene3D" id="1.10.30.50">
    <property type="match status" value="1"/>
</dbReference>
<dbReference type="AlphaFoldDB" id="A0A1H7S037"/>
<keyword evidence="4" id="KW-1185">Reference proteome</keyword>
<dbReference type="Proteomes" id="UP000198677">
    <property type="component" value="Unassembled WGS sequence"/>
</dbReference>
<name>A0A1H7S037_9NOCA</name>
<dbReference type="EMBL" id="FOAW01000012">
    <property type="protein sequence ID" value="SEL65873.1"/>
    <property type="molecule type" value="Genomic_DNA"/>
</dbReference>
<proteinExistence type="predicted"/>
<feature type="domain" description="DUF222" evidence="2">
    <location>
        <begin position="24"/>
        <end position="310"/>
    </location>
</feature>
<feature type="compositionally biased region" description="Basic and acidic residues" evidence="1">
    <location>
        <begin position="345"/>
        <end position="363"/>
    </location>
</feature>
<dbReference type="CDD" id="cd00085">
    <property type="entry name" value="HNHc"/>
    <property type="match status" value="1"/>
</dbReference>
<evidence type="ECO:0000313" key="4">
    <source>
        <dbReference type="Proteomes" id="UP000198677"/>
    </source>
</evidence>
<evidence type="ECO:0000256" key="1">
    <source>
        <dbReference type="SAM" id="MobiDB-lite"/>
    </source>
</evidence>
<protein>
    <recommendedName>
        <fullName evidence="2">DUF222 domain-containing protein</fullName>
    </recommendedName>
</protein>
<organism evidence="3 4">
    <name type="scientific">Rhodococcus maanshanensis</name>
    <dbReference type="NCBI Taxonomy" id="183556"/>
    <lineage>
        <taxon>Bacteria</taxon>
        <taxon>Bacillati</taxon>
        <taxon>Actinomycetota</taxon>
        <taxon>Actinomycetes</taxon>
        <taxon>Mycobacteriales</taxon>
        <taxon>Nocardiaceae</taxon>
        <taxon>Rhodococcus</taxon>
    </lineage>
</organism>
<feature type="region of interest" description="Disordered" evidence="1">
    <location>
        <begin position="314"/>
        <end position="391"/>
    </location>
</feature>